<evidence type="ECO:0000256" key="1">
    <source>
        <dbReference type="ARBA" id="ARBA00004141"/>
    </source>
</evidence>
<accession>B3PBT8</accession>
<feature type="transmembrane region" description="Helical" evidence="7">
    <location>
        <begin position="236"/>
        <end position="266"/>
    </location>
</feature>
<protein>
    <submittedName>
        <fullName evidence="8">Putative membrane protein</fullName>
    </submittedName>
</protein>
<comment type="similarity">
    <text evidence="2">Belongs to the autoinducer-2 exporter (AI-2E) (TC 2.A.86) family.</text>
</comment>
<evidence type="ECO:0000256" key="7">
    <source>
        <dbReference type="SAM" id="Phobius"/>
    </source>
</evidence>
<feature type="transmembrane region" description="Helical" evidence="7">
    <location>
        <begin position="156"/>
        <end position="173"/>
    </location>
</feature>
<evidence type="ECO:0000313" key="8">
    <source>
        <dbReference type="EMBL" id="ACE84403.1"/>
    </source>
</evidence>
<reference evidence="8 9" key="1">
    <citation type="journal article" date="2008" name="J. Bacteriol.">
        <title>Insights into plant cell wall degradation from the genome sequence of the soil bacterium Cellvibrio japonicus.</title>
        <authorList>
            <person name="Deboy R.T."/>
            <person name="Mongodin E.F."/>
            <person name="Fouts D.E."/>
            <person name="Tailford L.E."/>
            <person name="Khouri H."/>
            <person name="Emerson J.B."/>
            <person name="Mohamoud Y."/>
            <person name="Watkins K."/>
            <person name="Henrissat B."/>
            <person name="Gilbert H.J."/>
            <person name="Nelson K.E."/>
        </authorList>
    </citation>
    <scope>NUCLEOTIDE SEQUENCE [LARGE SCALE GENOMIC DNA]</scope>
    <source>
        <strain evidence="8 9">Ueda107</strain>
    </source>
</reference>
<evidence type="ECO:0000256" key="4">
    <source>
        <dbReference type="ARBA" id="ARBA00022989"/>
    </source>
</evidence>
<dbReference type="EMBL" id="CP000934">
    <property type="protein sequence ID" value="ACE84403.1"/>
    <property type="molecule type" value="Genomic_DNA"/>
</dbReference>
<evidence type="ECO:0000256" key="5">
    <source>
        <dbReference type="ARBA" id="ARBA00023136"/>
    </source>
</evidence>
<evidence type="ECO:0000313" key="9">
    <source>
        <dbReference type="Proteomes" id="UP000001036"/>
    </source>
</evidence>
<comment type="subcellular location">
    <subcellularLocation>
        <location evidence="1">Membrane</location>
        <topology evidence="1">Multi-pass membrane protein</topology>
    </subcellularLocation>
</comment>
<feature type="transmembrane region" description="Helical" evidence="7">
    <location>
        <begin position="213"/>
        <end position="230"/>
    </location>
</feature>
<dbReference type="GO" id="GO:0016020">
    <property type="term" value="C:membrane"/>
    <property type="evidence" value="ECO:0007669"/>
    <property type="project" value="UniProtKB-SubCell"/>
</dbReference>
<dbReference type="AlphaFoldDB" id="B3PBT8"/>
<organism evidence="8 9">
    <name type="scientific">Cellvibrio japonicus (strain Ueda107)</name>
    <name type="common">Pseudomonas fluorescens subsp. cellulosa</name>
    <dbReference type="NCBI Taxonomy" id="498211"/>
    <lineage>
        <taxon>Bacteria</taxon>
        <taxon>Pseudomonadati</taxon>
        <taxon>Pseudomonadota</taxon>
        <taxon>Gammaproteobacteria</taxon>
        <taxon>Cellvibrionales</taxon>
        <taxon>Cellvibrionaceae</taxon>
        <taxon>Cellvibrio</taxon>
    </lineage>
</organism>
<dbReference type="HOGENOM" id="CLU_041771_2_2_6"/>
<dbReference type="eggNOG" id="COG0628">
    <property type="taxonomic scope" value="Bacteria"/>
</dbReference>
<dbReference type="PANTHER" id="PTHR21716">
    <property type="entry name" value="TRANSMEMBRANE PROTEIN"/>
    <property type="match status" value="1"/>
</dbReference>
<evidence type="ECO:0000256" key="2">
    <source>
        <dbReference type="ARBA" id="ARBA00009773"/>
    </source>
</evidence>
<keyword evidence="5 7" id="KW-0472">Membrane</keyword>
<proteinExistence type="inferred from homology"/>
<dbReference type="Pfam" id="PF01594">
    <property type="entry name" value="AI-2E_transport"/>
    <property type="match status" value="1"/>
</dbReference>
<keyword evidence="4 7" id="KW-1133">Transmembrane helix</keyword>
<evidence type="ECO:0000256" key="6">
    <source>
        <dbReference type="SAM" id="MobiDB-lite"/>
    </source>
</evidence>
<feature type="transmembrane region" description="Helical" evidence="7">
    <location>
        <begin position="7"/>
        <end position="25"/>
    </location>
</feature>
<feature type="transmembrane region" description="Helical" evidence="7">
    <location>
        <begin position="62"/>
        <end position="84"/>
    </location>
</feature>
<dbReference type="InterPro" id="IPR002549">
    <property type="entry name" value="AI-2E-like"/>
</dbReference>
<dbReference type="Proteomes" id="UP000001036">
    <property type="component" value="Chromosome"/>
</dbReference>
<keyword evidence="9" id="KW-1185">Reference proteome</keyword>
<dbReference type="OrthoDB" id="106838at2"/>
<dbReference type="KEGG" id="cja:CJA_1152"/>
<feature type="transmembrane region" description="Helical" evidence="7">
    <location>
        <begin position="273"/>
        <end position="295"/>
    </location>
</feature>
<evidence type="ECO:0000256" key="3">
    <source>
        <dbReference type="ARBA" id="ARBA00022692"/>
    </source>
</evidence>
<sequence length="387" mass="42082">MNKKLETRTFLLFLLAVSIAFILVLRPFFGTIFWACAITIIFYPLHLRLVELTRGRTNTSALLTLVACILIVVLPAIFLISSVVREGAVFYGKLQSGEINPAQYIEQLRTAFPAVQQALEHLEIDIDNLKKNALDLGMSSGKLIAQHLLNAGQNTFILLLNICLMLYLTFFLLRDGPQLLELLIRALPLGDARERLLFAKFGEVTRATIKGNLVIAVIQGSLGGLIFWVLGIPGALLWGVVMAILSLIPAVGPALIWLPVAIYLFATGDFTKGAILVAFGGGVIGLIDNILRPILVGRDTKLPDYIVLLSTLGGLGLFGVNGFIIGPLVAALFMAFWGIFIREIHILAPDGDEGIAQAHAQTEPVDIPGEPLAHAPDNRDQPPENRT</sequence>
<feature type="transmembrane region" description="Helical" evidence="7">
    <location>
        <begin position="315"/>
        <end position="340"/>
    </location>
</feature>
<feature type="transmembrane region" description="Helical" evidence="7">
    <location>
        <begin position="31"/>
        <end position="50"/>
    </location>
</feature>
<dbReference type="RefSeq" id="WP_012486800.1">
    <property type="nucleotide sequence ID" value="NC_010995.1"/>
</dbReference>
<name>B3PBT8_CELJU</name>
<dbReference type="STRING" id="498211.CJA_1152"/>
<keyword evidence="3 7" id="KW-0812">Transmembrane</keyword>
<feature type="compositionally biased region" description="Basic and acidic residues" evidence="6">
    <location>
        <begin position="376"/>
        <end position="387"/>
    </location>
</feature>
<gene>
    <name evidence="8" type="ordered locus">CJA_1152</name>
</gene>
<feature type="region of interest" description="Disordered" evidence="6">
    <location>
        <begin position="366"/>
        <end position="387"/>
    </location>
</feature>
<dbReference type="PANTHER" id="PTHR21716:SF4">
    <property type="entry name" value="TRANSMEMBRANE PROTEIN 245"/>
    <property type="match status" value="1"/>
</dbReference>